<keyword evidence="1" id="KW-0812">Transmembrane</keyword>
<dbReference type="RefSeq" id="WP_244405667.1">
    <property type="nucleotide sequence ID" value="NZ_JBFACJ010000023.1"/>
</dbReference>
<accession>A0ABW6Z5X5</accession>
<organism evidence="2 3">
    <name type="scientific">Streptomyces eurythermus</name>
    <dbReference type="NCBI Taxonomy" id="42237"/>
    <lineage>
        <taxon>Bacteria</taxon>
        <taxon>Bacillati</taxon>
        <taxon>Actinomycetota</taxon>
        <taxon>Actinomycetes</taxon>
        <taxon>Kitasatosporales</taxon>
        <taxon>Streptomycetaceae</taxon>
        <taxon>Streptomyces</taxon>
    </lineage>
</organism>
<dbReference type="EMBL" id="JBICBM010000021">
    <property type="protein sequence ID" value="MFF9886547.1"/>
    <property type="molecule type" value="Genomic_DNA"/>
</dbReference>
<feature type="transmembrane region" description="Helical" evidence="1">
    <location>
        <begin position="34"/>
        <end position="55"/>
    </location>
</feature>
<keyword evidence="1" id="KW-0472">Membrane</keyword>
<evidence type="ECO:0000313" key="2">
    <source>
        <dbReference type="EMBL" id="MFF9886547.1"/>
    </source>
</evidence>
<proteinExistence type="predicted"/>
<evidence type="ECO:0000313" key="3">
    <source>
        <dbReference type="Proteomes" id="UP001603418"/>
    </source>
</evidence>
<protein>
    <submittedName>
        <fullName evidence="2">Inner-membrane translocator</fullName>
    </submittedName>
</protein>
<reference evidence="2 3" key="1">
    <citation type="submission" date="2024-10" db="EMBL/GenBank/DDBJ databases">
        <title>The Natural Products Discovery Center: Release of the First 8490 Sequenced Strains for Exploring Actinobacteria Biosynthetic Diversity.</title>
        <authorList>
            <person name="Kalkreuter E."/>
            <person name="Kautsar S.A."/>
            <person name="Yang D."/>
            <person name="Bader C.D."/>
            <person name="Teijaro C.N."/>
            <person name="Fluegel L."/>
            <person name="Davis C.M."/>
            <person name="Simpson J.R."/>
            <person name="Lauterbach L."/>
            <person name="Steele A.D."/>
            <person name="Gui C."/>
            <person name="Meng S."/>
            <person name="Li G."/>
            <person name="Viehrig K."/>
            <person name="Ye F."/>
            <person name="Su P."/>
            <person name="Kiefer A.F."/>
            <person name="Nichols A."/>
            <person name="Cepeda A.J."/>
            <person name="Yan W."/>
            <person name="Fan B."/>
            <person name="Jiang Y."/>
            <person name="Adhikari A."/>
            <person name="Zheng C.-J."/>
            <person name="Schuster L."/>
            <person name="Cowan T.M."/>
            <person name="Smanski M.J."/>
            <person name="Chevrette M.G."/>
            <person name="De Carvalho L.P.S."/>
            <person name="Shen B."/>
        </authorList>
    </citation>
    <scope>NUCLEOTIDE SEQUENCE [LARGE SCALE GENOMIC DNA]</scope>
    <source>
        <strain evidence="2 3">NPDC013366</strain>
    </source>
</reference>
<sequence>MAGLLVAVLLVARGPGRTATGSLPAGAPSADWAPVWSFGALALVVGVTGGVLLRLGERALGAGRLALCGVPTCFALALWP</sequence>
<feature type="transmembrane region" description="Helical" evidence="1">
    <location>
        <begin position="62"/>
        <end position="79"/>
    </location>
</feature>
<gene>
    <name evidence="2" type="ORF">ACF1HC_33915</name>
</gene>
<name>A0ABW6Z5X5_9ACTN</name>
<evidence type="ECO:0000256" key="1">
    <source>
        <dbReference type="SAM" id="Phobius"/>
    </source>
</evidence>
<dbReference type="Proteomes" id="UP001603418">
    <property type="component" value="Unassembled WGS sequence"/>
</dbReference>
<keyword evidence="1" id="KW-1133">Transmembrane helix</keyword>
<comment type="caution">
    <text evidence="2">The sequence shown here is derived from an EMBL/GenBank/DDBJ whole genome shotgun (WGS) entry which is preliminary data.</text>
</comment>
<keyword evidence="3" id="KW-1185">Reference proteome</keyword>